<dbReference type="Proteomes" id="UP001281761">
    <property type="component" value="Unassembled WGS sequence"/>
</dbReference>
<evidence type="ECO:0000313" key="2">
    <source>
        <dbReference type="EMBL" id="KAK2948957.1"/>
    </source>
</evidence>
<dbReference type="EMBL" id="JARBJD010000165">
    <property type="protein sequence ID" value="KAK2948957.1"/>
    <property type="molecule type" value="Genomic_DNA"/>
</dbReference>
<organism evidence="2 3">
    <name type="scientific">Blattamonas nauphoetae</name>
    <dbReference type="NCBI Taxonomy" id="2049346"/>
    <lineage>
        <taxon>Eukaryota</taxon>
        <taxon>Metamonada</taxon>
        <taxon>Preaxostyla</taxon>
        <taxon>Oxymonadida</taxon>
        <taxon>Blattamonas</taxon>
    </lineage>
</organism>
<feature type="region of interest" description="Disordered" evidence="1">
    <location>
        <begin position="444"/>
        <end position="511"/>
    </location>
</feature>
<keyword evidence="3" id="KW-1185">Reference proteome</keyword>
<accession>A0ABQ9XE72</accession>
<comment type="caution">
    <text evidence="2">The sequence shown here is derived from an EMBL/GenBank/DDBJ whole genome shotgun (WGS) entry which is preliminary data.</text>
</comment>
<name>A0ABQ9XE72_9EUKA</name>
<feature type="compositionally biased region" description="Polar residues" evidence="1">
    <location>
        <begin position="496"/>
        <end position="508"/>
    </location>
</feature>
<evidence type="ECO:0000313" key="3">
    <source>
        <dbReference type="Proteomes" id="UP001281761"/>
    </source>
</evidence>
<proteinExistence type="predicted"/>
<feature type="compositionally biased region" description="Low complexity" evidence="1">
    <location>
        <begin position="477"/>
        <end position="488"/>
    </location>
</feature>
<reference evidence="2 3" key="1">
    <citation type="journal article" date="2022" name="bioRxiv">
        <title>Genomics of Preaxostyla Flagellates Illuminates Evolutionary Transitions and the Path Towards Mitochondrial Loss.</title>
        <authorList>
            <person name="Novak L.V.F."/>
            <person name="Treitli S.C."/>
            <person name="Pyrih J."/>
            <person name="Halakuc P."/>
            <person name="Pipaliya S.V."/>
            <person name="Vacek V."/>
            <person name="Brzon O."/>
            <person name="Soukal P."/>
            <person name="Eme L."/>
            <person name="Dacks J.B."/>
            <person name="Karnkowska A."/>
            <person name="Elias M."/>
            <person name="Hampl V."/>
        </authorList>
    </citation>
    <scope>NUCLEOTIDE SEQUENCE [LARGE SCALE GENOMIC DNA]</scope>
    <source>
        <strain evidence="2">NAU3</strain>
        <tissue evidence="2">Gut</tissue>
    </source>
</reference>
<feature type="compositionally biased region" description="Basic and acidic residues" evidence="1">
    <location>
        <begin position="453"/>
        <end position="470"/>
    </location>
</feature>
<sequence length="544" mass="62110">MPHPDTFRIPYQLIADPHVPENFDLLSSTDDSPTDRQIEMTLSSNILDLYGTLNNHLKDTHVDITIQFPCSVPLPHETGRLGRVDNQDTSRFQHNREWIKLVGFSGYQYDPPLVTIKDLRECWPVQEDGNLKPIKVVAIPKIFINRADVVATETEEELKDRLHLMGSLYDMFYTTPEGRVVSMPTLDSKFRDRKKIYIRNYWEEFQIGVIEHFWRSNSGAALTQDDLNHLRQHCNSNKESSDWKSYKYANVSPFDGLINTNLMRDDYFRAIYVNGQPGTGKSQMLISLIYRLMQRLEKVAILYILPDMPVITILVDKSNQSNPIRVRSHPSSLEETLYTKGFPVIRIVDSVDPFANQAMCDVFTVYAASPATFQKHMEHEPRHISSWAGDYPLWSDGEFVAMMRCLGLTKDTFWNRRADLTSIVELHPSVIKLLGILGYVDNTSHASSAEDGPPDRPRFKNIQSDEKDPDPVAPCDPLLKTPQQLPLTGRDASLSHGESSNRSNNRSTAPVRISRTDIESFYAKHGIEVPSDVPLIHLMILIEE</sequence>
<evidence type="ECO:0000256" key="1">
    <source>
        <dbReference type="SAM" id="MobiDB-lite"/>
    </source>
</evidence>
<gene>
    <name evidence="2" type="ORF">BLNAU_16063</name>
</gene>
<protein>
    <submittedName>
        <fullName evidence="2">Uncharacterized protein</fullName>
    </submittedName>
</protein>